<sequence length="412" mass="47927">MANNINQIVDSLISINQVIENFRLQREKTELYDSNRFNPFQFLQTNEMGLSKILAFLLDPTETHGQGDLFLNSFLKFIGKHQFLAYQKINIYREKITKEITKENRRHDIFIEGLLDNKIAWVISIENKLQGAIDQPDQMHDYAKDLKNYVSESYFLIYLPIFSDNPPEESISEEEWATLMSDKKAMVLSASMIIQWLDNTVIIAPAVKQFCNNFKKFLSEDIMGNTQNSNELIECLINNDKALFSALTVLETKETLYKKLMAMLVEQLKIRFNRYTKLININFECGDDGSFNKKGYGLYIGNGDFGVCICFYKSGLGDAYYGIYANHDNLFNNILNVFSEFIKENNFYDPDKDDSMPLWKWLEDEYEVWDAAVLSKIPSGELANYIFELWKPLLDMISDNLDKIKELKMENS</sequence>
<name>A0A8B2TZK7_9PAST</name>
<dbReference type="EMBL" id="QEPM01000005">
    <property type="protein sequence ID" value="RDE70377.1"/>
    <property type="molecule type" value="Genomic_DNA"/>
</dbReference>
<organism evidence="1 2">
    <name type="scientific">Aggregatibacter segnis</name>
    <dbReference type="NCBI Taxonomy" id="739"/>
    <lineage>
        <taxon>Bacteria</taxon>
        <taxon>Pseudomonadati</taxon>
        <taxon>Pseudomonadota</taxon>
        <taxon>Gammaproteobacteria</taxon>
        <taxon>Pasteurellales</taxon>
        <taxon>Pasteurellaceae</taxon>
        <taxon>Aggregatibacter</taxon>
    </lineage>
</organism>
<proteinExistence type="predicted"/>
<dbReference type="InterPro" id="IPR029470">
    <property type="entry name" value="PDDEXK_4"/>
</dbReference>
<gene>
    <name evidence="1" type="ORF">DPV83_07565</name>
</gene>
<dbReference type="AlphaFoldDB" id="A0A8B2TZK7"/>
<dbReference type="Proteomes" id="UP000253998">
    <property type="component" value="Unassembled WGS sequence"/>
</dbReference>
<dbReference type="Pfam" id="PF14281">
    <property type="entry name" value="PDDEXK_4"/>
    <property type="match status" value="1"/>
</dbReference>
<accession>A0A8B2TZK7</accession>
<protein>
    <submittedName>
        <fullName evidence="1">Uncharacterized protein</fullName>
    </submittedName>
</protein>
<comment type="caution">
    <text evidence="1">The sequence shown here is derived from an EMBL/GenBank/DDBJ whole genome shotgun (WGS) entry which is preliminary data.</text>
</comment>
<evidence type="ECO:0000313" key="2">
    <source>
        <dbReference type="Proteomes" id="UP000253998"/>
    </source>
</evidence>
<dbReference type="RefSeq" id="WP_111296497.1">
    <property type="nucleotide sequence ID" value="NZ_QEPM01000005.1"/>
</dbReference>
<evidence type="ECO:0000313" key="1">
    <source>
        <dbReference type="EMBL" id="RDE70377.1"/>
    </source>
</evidence>
<reference evidence="1 2" key="1">
    <citation type="submission" date="2018-05" db="EMBL/GenBank/DDBJ databases">
        <title>Draft Genome Sequences for a Diverse set of 7 Haemophilus Species.</title>
        <authorList>
            <person name="Nichols M."/>
            <person name="Topaz N."/>
            <person name="Wang X."/>
            <person name="Wang X."/>
            <person name="Boxrud D."/>
        </authorList>
    </citation>
    <scope>NUCLEOTIDE SEQUENCE [LARGE SCALE GENOMIC DNA]</scope>
    <source>
        <strain evidence="1 2">C2001002503</strain>
    </source>
</reference>